<evidence type="ECO:0000313" key="2">
    <source>
        <dbReference type="EMBL" id="CAN64717.1"/>
    </source>
</evidence>
<organism evidence="2">
    <name type="scientific">Vitis vinifera</name>
    <name type="common">Grape</name>
    <dbReference type="NCBI Taxonomy" id="29760"/>
    <lineage>
        <taxon>Eukaryota</taxon>
        <taxon>Viridiplantae</taxon>
        <taxon>Streptophyta</taxon>
        <taxon>Embryophyta</taxon>
        <taxon>Tracheophyta</taxon>
        <taxon>Spermatophyta</taxon>
        <taxon>Magnoliopsida</taxon>
        <taxon>eudicotyledons</taxon>
        <taxon>Gunneridae</taxon>
        <taxon>Pentapetalae</taxon>
        <taxon>rosids</taxon>
        <taxon>Vitales</taxon>
        <taxon>Vitaceae</taxon>
        <taxon>Viteae</taxon>
        <taxon>Vitis</taxon>
    </lineage>
</organism>
<accession>A5AME7</accession>
<evidence type="ECO:0000256" key="1">
    <source>
        <dbReference type="SAM" id="MobiDB-lite"/>
    </source>
</evidence>
<proteinExistence type="predicted"/>
<dbReference type="EMBL" id="AM430126">
    <property type="protein sequence ID" value="CAN64717.1"/>
    <property type="molecule type" value="Genomic_DNA"/>
</dbReference>
<reference evidence="2" key="1">
    <citation type="journal article" date="2007" name="PLoS ONE">
        <title>The first genome sequence of an elite grapevine cultivar (Pinot noir Vitis vinifera L.): coping with a highly heterozygous genome.</title>
        <authorList>
            <person name="Velasco R."/>
            <person name="Zharkikh A."/>
            <person name="Troggio M."/>
            <person name="Cartwright D.A."/>
            <person name="Cestaro A."/>
            <person name="Pruss D."/>
            <person name="Pindo M."/>
            <person name="FitzGerald L.M."/>
            <person name="Vezzulli S."/>
            <person name="Reid J."/>
            <person name="Malacarne G."/>
            <person name="Iliev D."/>
            <person name="Coppola G."/>
            <person name="Wardell B."/>
            <person name="Micheletti D."/>
            <person name="Macalma T."/>
            <person name="Facci M."/>
            <person name="Mitchell J.T."/>
            <person name="Perazzolli M."/>
            <person name="Eldredge G."/>
            <person name="Gatto P."/>
            <person name="Oyzerski R."/>
            <person name="Moretto M."/>
            <person name="Gutin N."/>
            <person name="Stefanini M."/>
            <person name="Chen Y."/>
            <person name="Segala C."/>
            <person name="Davenport C."/>
            <person name="Dematte L."/>
            <person name="Mraz A."/>
            <person name="Battilana J."/>
            <person name="Stormo K."/>
            <person name="Costa F."/>
            <person name="Tao Q."/>
            <person name="Si-Ammour A."/>
            <person name="Harkins T."/>
            <person name="Lackey A."/>
            <person name="Perbost C."/>
            <person name="Taillon B."/>
            <person name="Stella A."/>
            <person name="Solovyev V."/>
            <person name="Fawcett J.A."/>
            <person name="Sterck L."/>
            <person name="Vandepoele K."/>
            <person name="Grando S.M."/>
            <person name="Toppo S."/>
            <person name="Moser C."/>
            <person name="Lanchbury J."/>
            <person name="Bogden R."/>
            <person name="Skolnick M."/>
            <person name="Sgaramella V."/>
            <person name="Bhatnagar S.K."/>
            <person name="Fontana P."/>
            <person name="Gutin A."/>
            <person name="Van de Peer Y."/>
            <person name="Salamini F."/>
            <person name="Viola R."/>
        </authorList>
    </citation>
    <scope>NUCLEOTIDE SEQUENCE</scope>
</reference>
<feature type="region of interest" description="Disordered" evidence="1">
    <location>
        <begin position="1"/>
        <end position="21"/>
    </location>
</feature>
<protein>
    <submittedName>
        <fullName evidence="2">Uncharacterized protein</fullName>
    </submittedName>
</protein>
<sequence length="154" mass="17112">MLSYQSSWSTALLTPPKMPAAGENPAFVSFRNVVEELLERDQTVQPQKRKKKQSMEIRATDSKAVTRLHSTLSTTEKSRSGHRNPRLGHLGEKYEETSSGHRKIESGGVNSSSSQRNIDHPQAISVDFLSLDSRSLSLPLCQALCVFAAMSHFK</sequence>
<feature type="compositionally biased region" description="Polar residues" evidence="1">
    <location>
        <begin position="1"/>
        <end position="12"/>
    </location>
</feature>
<gene>
    <name evidence="2" type="ORF">VITISV_026718</name>
</gene>
<dbReference type="ExpressionAtlas" id="A5AME7">
    <property type="expression patterns" value="baseline and differential"/>
</dbReference>
<feature type="region of interest" description="Disordered" evidence="1">
    <location>
        <begin position="40"/>
        <end position="117"/>
    </location>
</feature>
<feature type="compositionally biased region" description="Basic and acidic residues" evidence="1">
    <location>
        <begin position="89"/>
        <end position="105"/>
    </location>
</feature>
<dbReference type="AlphaFoldDB" id="A5AME7"/>
<name>A5AME7_VITVI</name>